<dbReference type="AlphaFoldDB" id="A0A0L6UFW8"/>
<comment type="caution">
    <text evidence="1">The sequence shown here is derived from an EMBL/GenBank/DDBJ whole genome shotgun (WGS) entry which is preliminary data.</text>
</comment>
<dbReference type="STRING" id="27349.A0A0L6UFW8"/>
<keyword evidence="2" id="KW-1185">Reference proteome</keyword>
<sequence>TIVQLTTHAPSITDLLDFNDWVYVGKAGFYIQMEPQYKEFFFENLVTWSNLSLIMADYPRRYDSRCLVKSVDWTISIITLDMSQRTMESITGLILVSMWKQRDYEDKVYSRLVHALKSTSTKHVSSGPTNTRMWHSQLNSIENKLLKMKHSPQLKLGGYQIELSIHAPSYIAAYVFANCKTGYLNPIKSRNLWTIKVNSLSMPKDKYFDYVMKMISLARDKLNVRKKHDKIIKLEQIQKIGLGDVANALGWNLGPICGPKWNDPLAWWKKPSKFIKMC</sequence>
<protein>
    <submittedName>
        <fullName evidence="1">Uncharacterized protein</fullName>
    </submittedName>
</protein>
<dbReference type="PANTHER" id="PTHR34863">
    <property type="entry name" value="EXPRESSED PROTEIN"/>
    <property type="match status" value="1"/>
</dbReference>
<dbReference type="OrthoDB" id="3365410at2759"/>
<accession>A0A0L6UFW8</accession>
<feature type="non-terminal residue" evidence="1">
    <location>
        <position position="1"/>
    </location>
</feature>
<gene>
    <name evidence="1" type="ORF">VP01_6406g1</name>
</gene>
<dbReference type="Proteomes" id="UP000037035">
    <property type="component" value="Unassembled WGS sequence"/>
</dbReference>
<dbReference type="VEuPathDB" id="FungiDB:VP01_6406g1"/>
<organism evidence="1 2">
    <name type="scientific">Puccinia sorghi</name>
    <dbReference type="NCBI Taxonomy" id="27349"/>
    <lineage>
        <taxon>Eukaryota</taxon>
        <taxon>Fungi</taxon>
        <taxon>Dikarya</taxon>
        <taxon>Basidiomycota</taxon>
        <taxon>Pucciniomycotina</taxon>
        <taxon>Pucciniomycetes</taxon>
        <taxon>Pucciniales</taxon>
        <taxon>Pucciniaceae</taxon>
        <taxon>Puccinia</taxon>
    </lineage>
</organism>
<name>A0A0L6UFW8_9BASI</name>
<evidence type="ECO:0000313" key="1">
    <source>
        <dbReference type="EMBL" id="KNZ47416.1"/>
    </source>
</evidence>
<proteinExistence type="predicted"/>
<dbReference type="PANTHER" id="PTHR34863:SF1">
    <property type="entry name" value="OTU DOMAIN-CONTAINING PROTEIN"/>
    <property type="match status" value="1"/>
</dbReference>
<dbReference type="EMBL" id="LAVV01011726">
    <property type="protein sequence ID" value="KNZ47416.1"/>
    <property type="molecule type" value="Genomic_DNA"/>
</dbReference>
<evidence type="ECO:0000313" key="2">
    <source>
        <dbReference type="Proteomes" id="UP000037035"/>
    </source>
</evidence>
<reference evidence="1 2" key="1">
    <citation type="submission" date="2015-08" db="EMBL/GenBank/DDBJ databases">
        <title>Next Generation Sequencing and Analysis of the Genome of Puccinia sorghi L Schw, the Causal Agent of Maize Common Rust.</title>
        <authorList>
            <person name="Rochi L."/>
            <person name="Burguener G."/>
            <person name="Darino M."/>
            <person name="Turjanski A."/>
            <person name="Kreff E."/>
            <person name="Dieguez M.J."/>
            <person name="Sacco F."/>
        </authorList>
    </citation>
    <scope>NUCLEOTIDE SEQUENCE [LARGE SCALE GENOMIC DNA]</scope>
    <source>
        <strain evidence="1 2">RO10H11247</strain>
    </source>
</reference>